<dbReference type="SUPFAM" id="SSF53474">
    <property type="entry name" value="alpha/beta-Hydrolases"/>
    <property type="match status" value="1"/>
</dbReference>
<dbReference type="PANTHER" id="PTHR42977">
    <property type="entry name" value="HYDROLASE-RELATED"/>
    <property type="match status" value="1"/>
</dbReference>
<dbReference type="InterPro" id="IPR051340">
    <property type="entry name" value="Haloalkane_dehalogenase"/>
</dbReference>
<dbReference type="PRINTS" id="PR00111">
    <property type="entry name" value="ABHYDROLASE"/>
</dbReference>
<sequence>MFKSWILAPLVASAGVAMTSPSSAAPAATHAGATDRPVVYRTVNVDGLSIFYREAGPPDAPTILLLHGFPSSSRMYDPLLSRLSDSYHLIAPDYPGFGHSDAPSAKDFAYTFDHLAEVTRHFTQALGLRHYVLYVQDYGGPIGMRLAVQHPERLDALIIQNAVSHEDGLGPLWDTRRKFWKDRAPNEAALRENFLSLASARQRHVGTNPHPETINPDLWTDEFAFLSRPGQAEIQTDLFYSYQTNVASYPSWQAWLKKHQPTTLIVWGKYDPSFQVAEVAAYQRDLPNAEVHVLDAGHFALDEKPNEIAGIMRNFLGRVTHGATP</sequence>
<dbReference type="Gene3D" id="3.40.50.1820">
    <property type="entry name" value="alpha/beta hydrolase"/>
    <property type="match status" value="1"/>
</dbReference>
<keyword evidence="3" id="KW-0378">Hydrolase</keyword>
<feature type="signal peptide" evidence="1">
    <location>
        <begin position="1"/>
        <end position="24"/>
    </location>
</feature>
<dbReference type="InterPro" id="IPR000639">
    <property type="entry name" value="Epox_hydrolase-like"/>
</dbReference>
<evidence type="ECO:0000259" key="2">
    <source>
        <dbReference type="Pfam" id="PF00561"/>
    </source>
</evidence>
<keyword evidence="1" id="KW-0732">Signal</keyword>
<evidence type="ECO:0000256" key="1">
    <source>
        <dbReference type="SAM" id="SignalP"/>
    </source>
</evidence>
<dbReference type="EMBL" id="JAZHGC010000019">
    <property type="protein sequence ID" value="MEM5288488.1"/>
    <property type="molecule type" value="Genomic_DNA"/>
</dbReference>
<evidence type="ECO:0000313" key="4">
    <source>
        <dbReference type="Proteomes" id="UP001494588"/>
    </source>
</evidence>
<feature type="domain" description="AB hydrolase-1" evidence="2">
    <location>
        <begin position="61"/>
        <end position="305"/>
    </location>
</feature>
<proteinExistence type="predicted"/>
<dbReference type="PRINTS" id="PR00412">
    <property type="entry name" value="EPOXHYDRLASE"/>
</dbReference>
<dbReference type="Pfam" id="PF00561">
    <property type="entry name" value="Abhydrolase_1"/>
    <property type="match status" value="1"/>
</dbReference>
<dbReference type="PANTHER" id="PTHR42977:SF1">
    <property type="entry name" value="BLR6576 PROTEIN"/>
    <property type="match status" value="1"/>
</dbReference>
<feature type="chain" id="PRO_5045294623" evidence="1">
    <location>
        <begin position="25"/>
        <end position="325"/>
    </location>
</feature>
<dbReference type="InterPro" id="IPR000073">
    <property type="entry name" value="AB_hydrolase_1"/>
</dbReference>
<evidence type="ECO:0000313" key="3">
    <source>
        <dbReference type="EMBL" id="MEM5288488.1"/>
    </source>
</evidence>
<gene>
    <name evidence="3" type="ORF">V4C55_22440</name>
</gene>
<name>A0ABU9QGR2_9BURK</name>
<reference evidence="3 4" key="1">
    <citation type="submission" date="2024-01" db="EMBL/GenBank/DDBJ databases">
        <title>The diversity of rhizobia nodulating Mimosa spp. in eleven states of Brazil covering several biomes is determined by host plant, location, and edaphic factors.</title>
        <authorList>
            <person name="Rouws L."/>
            <person name="Barauna A."/>
            <person name="Beukes C."/>
            <person name="De Faria S.M."/>
            <person name="Gross E."/>
            <person name="Dos Reis Junior F.B."/>
            <person name="Simon M."/>
            <person name="Maluk M."/>
            <person name="Odee D.W."/>
            <person name="Kenicer G."/>
            <person name="Young J.P.W."/>
            <person name="Reis V.M."/>
            <person name="Zilli J."/>
            <person name="James E.K."/>
        </authorList>
    </citation>
    <scope>NUCLEOTIDE SEQUENCE [LARGE SCALE GENOMIC DNA]</scope>
    <source>
        <strain evidence="3 4">JPY77</strain>
    </source>
</reference>
<dbReference type="InterPro" id="IPR029058">
    <property type="entry name" value="AB_hydrolase_fold"/>
</dbReference>
<keyword evidence="4" id="KW-1185">Reference proteome</keyword>
<dbReference type="GO" id="GO:0016787">
    <property type="term" value="F:hydrolase activity"/>
    <property type="evidence" value="ECO:0007669"/>
    <property type="project" value="UniProtKB-KW"/>
</dbReference>
<organism evidence="3 4">
    <name type="scientific">Paraburkholderia sabiae</name>
    <dbReference type="NCBI Taxonomy" id="273251"/>
    <lineage>
        <taxon>Bacteria</taxon>
        <taxon>Pseudomonadati</taxon>
        <taxon>Pseudomonadota</taxon>
        <taxon>Betaproteobacteria</taxon>
        <taxon>Burkholderiales</taxon>
        <taxon>Burkholderiaceae</taxon>
        <taxon>Paraburkholderia</taxon>
    </lineage>
</organism>
<comment type="caution">
    <text evidence="3">The sequence shown here is derived from an EMBL/GenBank/DDBJ whole genome shotgun (WGS) entry which is preliminary data.</text>
</comment>
<protein>
    <submittedName>
        <fullName evidence="3">Alpha/beta hydrolase</fullName>
    </submittedName>
</protein>
<dbReference type="Proteomes" id="UP001494588">
    <property type="component" value="Unassembled WGS sequence"/>
</dbReference>
<accession>A0ABU9QGR2</accession>